<evidence type="ECO:0000313" key="2">
    <source>
        <dbReference type="EMBL" id="APT88553.1"/>
    </source>
</evidence>
<dbReference type="Gene3D" id="3.30.1490.20">
    <property type="entry name" value="ATP-grasp fold, A domain"/>
    <property type="match status" value="1"/>
</dbReference>
<dbReference type="GO" id="GO:0005524">
    <property type="term" value="F:ATP binding"/>
    <property type="evidence" value="ECO:0007669"/>
    <property type="project" value="InterPro"/>
</dbReference>
<dbReference type="PROSITE" id="PS51186">
    <property type="entry name" value="GNAT"/>
    <property type="match status" value="1"/>
</dbReference>
<name>A0A1L7CRT2_9CORY</name>
<dbReference type="InterPro" id="IPR016102">
    <property type="entry name" value="Succinyl-CoA_synth-like"/>
</dbReference>
<dbReference type="PANTHER" id="PTHR42793:SF1">
    <property type="entry name" value="PEPTIDYL-LYSINE N-ACETYLTRANSFERASE PATZ"/>
    <property type="match status" value="1"/>
</dbReference>
<dbReference type="Pfam" id="PF13607">
    <property type="entry name" value="Succ_CoA_lig"/>
    <property type="match status" value="1"/>
</dbReference>
<evidence type="ECO:0000313" key="3">
    <source>
        <dbReference type="Proteomes" id="UP000185434"/>
    </source>
</evidence>
<dbReference type="KEGG" id="cfk:CFRA_03850"/>
<dbReference type="EMBL" id="CP009247">
    <property type="protein sequence ID" value="APT88553.1"/>
    <property type="molecule type" value="Genomic_DNA"/>
</dbReference>
<accession>A0A1L7CRT2</accession>
<evidence type="ECO:0000259" key="1">
    <source>
        <dbReference type="PROSITE" id="PS51186"/>
    </source>
</evidence>
<dbReference type="SUPFAM" id="SSF51735">
    <property type="entry name" value="NAD(P)-binding Rossmann-fold domains"/>
    <property type="match status" value="1"/>
</dbReference>
<dbReference type="RefSeq" id="WP_075663529.1">
    <property type="nucleotide sequence ID" value="NZ_CP009247.1"/>
</dbReference>
<protein>
    <recommendedName>
        <fullName evidence="1">N-acetyltransferase domain-containing protein</fullName>
    </recommendedName>
</protein>
<dbReference type="InterPro" id="IPR032875">
    <property type="entry name" value="Succ_CoA_lig_flav_dom"/>
</dbReference>
<feature type="domain" description="N-acetyltransferase" evidence="1">
    <location>
        <begin position="21"/>
        <end position="178"/>
    </location>
</feature>
<reference evidence="2 3" key="1">
    <citation type="submission" date="2014-08" db="EMBL/GenBank/DDBJ databases">
        <title>Complete genome sequence of Corynebacterium frankenforstense ST18(T) (=DSM 45800(T)), isolated from raw cow milk.</title>
        <authorList>
            <person name="Ruckert C."/>
            <person name="Albersmeier A."/>
            <person name="Winkler A."/>
            <person name="Lipski A."/>
            <person name="Kalinowski J."/>
        </authorList>
    </citation>
    <scope>NUCLEOTIDE SEQUENCE [LARGE SCALE GENOMIC DNA]</scope>
    <source>
        <strain evidence="2 3">ST18</strain>
    </source>
</reference>
<gene>
    <name evidence="2" type="ORF">CFRA_03850</name>
</gene>
<dbReference type="GO" id="GO:0016747">
    <property type="term" value="F:acyltransferase activity, transferring groups other than amino-acyl groups"/>
    <property type="evidence" value="ECO:0007669"/>
    <property type="project" value="InterPro"/>
</dbReference>
<dbReference type="Pfam" id="PF13549">
    <property type="entry name" value="ATP-grasp_5"/>
    <property type="match status" value="1"/>
</dbReference>
<dbReference type="SUPFAM" id="SSF55729">
    <property type="entry name" value="Acyl-CoA N-acyltransferases (Nat)"/>
    <property type="match status" value="1"/>
</dbReference>
<dbReference type="Gene3D" id="3.40.50.261">
    <property type="entry name" value="Succinyl-CoA synthetase domains"/>
    <property type="match status" value="1"/>
</dbReference>
<dbReference type="AlphaFoldDB" id="A0A1L7CRT2"/>
<dbReference type="Pfam" id="PF00583">
    <property type="entry name" value="Acetyltransf_1"/>
    <property type="match status" value="1"/>
</dbReference>
<proteinExistence type="predicted"/>
<dbReference type="InterPro" id="IPR013815">
    <property type="entry name" value="ATP_grasp_subdomain_1"/>
</dbReference>
<dbReference type="InterPro" id="IPR036291">
    <property type="entry name" value="NAD(P)-bd_dom_sf"/>
</dbReference>
<dbReference type="InterPro" id="IPR000182">
    <property type="entry name" value="GNAT_dom"/>
</dbReference>
<organism evidence="2 3">
    <name type="scientific">Corynebacterium frankenforstense DSM 45800</name>
    <dbReference type="NCBI Taxonomy" id="1437875"/>
    <lineage>
        <taxon>Bacteria</taxon>
        <taxon>Bacillati</taxon>
        <taxon>Actinomycetota</taxon>
        <taxon>Actinomycetes</taxon>
        <taxon>Mycobacteriales</taxon>
        <taxon>Corynebacteriaceae</taxon>
        <taxon>Corynebacterium</taxon>
    </lineage>
</organism>
<dbReference type="STRING" id="1437875.CFRA_03850"/>
<dbReference type="Gene3D" id="3.30.470.20">
    <property type="entry name" value="ATP-grasp fold, B domain"/>
    <property type="match status" value="1"/>
</dbReference>
<dbReference type="OrthoDB" id="190266at2"/>
<dbReference type="SUPFAM" id="SSF56059">
    <property type="entry name" value="Glutathione synthetase ATP-binding domain-like"/>
    <property type="match status" value="1"/>
</dbReference>
<dbReference type="PANTHER" id="PTHR42793">
    <property type="entry name" value="COA BINDING DOMAIN CONTAINING PROTEIN"/>
    <property type="match status" value="1"/>
</dbReference>
<dbReference type="Gene3D" id="3.40.50.720">
    <property type="entry name" value="NAD(P)-binding Rossmann-like Domain"/>
    <property type="match status" value="1"/>
</dbReference>
<keyword evidence="3" id="KW-1185">Reference proteome</keyword>
<sequence>MTCETPDGWTADVLLADGRLATLRTTLPTDRARLVDFYAGVSDRSRYLRFFASHPELTEADLDAWTAPASADRVTLVATVRGAVVAVAGYAVVEALPGRTADVSFLVRDDQQGRGLAAILLEHLADLGRAGGVDRFFAEMLTENRSMTQVFVRAGYDVHPRLESGEVVVDFPLTPTGDSREVMARRAHRAEAAAVRRLLHPSAIAVVGTEAALGPIARAIAEGGFAGSLQCALTGEETIDDAPVPAAGRTAHAVRGLDSPVDLVVAEFLPDELEAIFDAAAELGATGVLMLARGRSPRLAGDEAQRFVAAARRRGLRALGPASLGLIAADGDIRLNASPAPAPRVGRVGLFAQSAGVAALVLSRILERGVGLASAVATGAFADVTANDVMQYWLDDPATEVCLLSLDTAGNPRTFFRVLRRLAAAKPTAVFLPSRALSSARHHEVDGLPAAPPAAVDAVIRHAGAMVVPHRETLVDIAQILARQPAPAGPNVAVIANSAGLTGQMAQAARRYGLTPTAHTAEGDPVPALLQATRDALDSGADAVVVAVVELGEPVLQDAHEGLTELAAEAQVPLVATYSGFGELPGAVPAGSGPEARGELPVTPTYAGALEALAHIALRGSAPAPGTVDAAAEADVDVARGVVNSVLVDAPAGRELTDDECREMLAAYGVEVLDFRRVDDLDEAVAAAAEFDWDVVLKSTHPALRSRADLGSAIRHIGDAEQMRSAWVTLSRLAQAAGAEPAGLTVQPTVGPGTSLRVRGIEDPALGPMVSVAVSGPTAELAGDVSWRVAPVSPAEARVMLGELAAADLLRGWSGTPAADLEPVAEALAAVSRLTDDHPALIDVELVPLIAGSRRCWVAGARARVAPLAPERDPLARAL</sequence>
<dbReference type="Gene3D" id="3.40.630.30">
    <property type="match status" value="1"/>
</dbReference>
<dbReference type="Proteomes" id="UP000185434">
    <property type="component" value="Chromosome"/>
</dbReference>
<dbReference type="InterPro" id="IPR016181">
    <property type="entry name" value="Acyl_CoA_acyltransferase"/>
</dbReference>
<dbReference type="SUPFAM" id="SSF52210">
    <property type="entry name" value="Succinyl-CoA synthetase domains"/>
    <property type="match status" value="2"/>
</dbReference>